<dbReference type="GO" id="GO:0005739">
    <property type="term" value="C:mitochondrion"/>
    <property type="evidence" value="ECO:0007669"/>
    <property type="project" value="TreeGrafter"/>
</dbReference>
<feature type="region of interest" description="Disordered" evidence="11">
    <location>
        <begin position="310"/>
        <end position="341"/>
    </location>
</feature>
<dbReference type="InterPro" id="IPR004631">
    <property type="entry name" value="4NH2But_aminotransferase_euk"/>
</dbReference>
<dbReference type="Proteomes" id="UP000054383">
    <property type="component" value="Unassembled WGS sequence"/>
</dbReference>
<feature type="compositionally biased region" description="Polar residues" evidence="11">
    <location>
        <begin position="310"/>
        <end position="323"/>
    </location>
</feature>
<evidence type="ECO:0000256" key="5">
    <source>
        <dbReference type="ARBA" id="ARBA00022576"/>
    </source>
</evidence>
<dbReference type="PANTHER" id="PTHR43206">
    <property type="entry name" value="AMINOTRANSFERASE"/>
    <property type="match status" value="1"/>
</dbReference>
<comment type="similarity">
    <text evidence="2">Belongs to the class-III pyridoxal-phosphate-dependent aminotransferase family.</text>
</comment>
<dbReference type="AlphaFoldDB" id="A0A0U1LZ97"/>
<dbReference type="Gene3D" id="3.40.640.10">
    <property type="entry name" value="Type I PLP-dependent aspartate aminotransferase-like (Major domain)"/>
    <property type="match status" value="1"/>
</dbReference>
<dbReference type="EMBL" id="CVMT01000005">
    <property type="protein sequence ID" value="CRG88657.1"/>
    <property type="molecule type" value="Genomic_DNA"/>
</dbReference>
<dbReference type="InterPro" id="IPR015424">
    <property type="entry name" value="PyrdxlP-dep_Trfase"/>
</dbReference>
<sequence length="916" mass="99942">MADLLPPASVMATWPKPNYVDPLTRGSGLLVANALLSSISLIVTSLRVYTRVWITATPGADDIFAVLAFLAAIAMSTVSSLADARYGWDRHIWDVPLTWMPSSLKCRMLFQITFSLASTLTKISLLWFCRRILGNGISGPFRGLNYSLIVSMVFLGLLSLAFIFVTFLNCIPIKASFDLAPNYSHHCLDGNKLVFAASVVNLFTDLLTTVVPMPLIWRLKLPRRQRLAVIAIFGLGISVDIVGSVRTYYVWQDAVGTWDSTWYAWLVGMTGAVEIHVGILCASVPALRPLLKIIWPHFLSTGKATSYGQSGPTRKTWISGSRSQHSHVHVMSKSGGGDDHDDLSSQGAALGSMGIVRTVELETFVEQKRNSAVQSSSRRFPTGRISDELASIDGQGSSSRSTSIRGFESEGETPFRHAKMTSALRSSLKIRPAAACFNGARAFSASSARRAAQPFFANEPAAPSVQTAIPGPKNTAAAQELDEVFDVRSLNLLADYSKSVGNYLVDLDGNVLLDVYAQIASIPVGYNNPHLAAAVNTPEMVRALIDRPALGNFPSADWSNILKTGLLRAAPKGLNQVFTALAGSDANETAYKAAFMYRRQQERGGANVDFSDADTTSAMLNQSPGSPNMSIMSFKSAFHGRLFGSLSTTRSKPIHKLDIPAFDWPQAPFPALKYPLEEHVQENAAEEKRCLAEAERIIKEFHNPVAAVVVEPIQSEGGDNHASPAFFQGLRDITKRNNVLFIVDEVQTGVGATGKFWAHDHWNLQSPPDLVTFSKKAQTAGYYYGNPALRPNKPYRQFNTWMGDPARAILFRAILEEIESKGLVENTAATGDYLYNGLESLAQKYPQAIQNLRGKGQGTFIAWDSPNRDAFLAKAKSVGVNIGGSGASAVRLRPMLIFQKHHADLLLERLETLIKA</sequence>
<dbReference type="GO" id="GO:0034386">
    <property type="term" value="F:4-aminobutyrate:2-oxoglutarate transaminase activity"/>
    <property type="evidence" value="ECO:0007669"/>
    <property type="project" value="UniProtKB-EC"/>
</dbReference>
<reference evidence="14 15" key="1">
    <citation type="submission" date="2015-04" db="EMBL/GenBank/DDBJ databases">
        <authorList>
            <person name="Syromyatnikov M.Y."/>
            <person name="Popov V.N."/>
        </authorList>
    </citation>
    <scope>NUCLEOTIDE SEQUENCE [LARGE SCALE GENOMIC DNA]</scope>
    <source>
        <strain evidence="14">WF-38-12</strain>
    </source>
</reference>
<feature type="transmembrane region" description="Helical" evidence="12">
    <location>
        <begin position="148"/>
        <end position="173"/>
    </location>
</feature>
<keyword evidence="6 14" id="KW-0808">Transferase</keyword>
<dbReference type="GO" id="GO:0009450">
    <property type="term" value="P:gamma-aminobutyric acid catabolic process"/>
    <property type="evidence" value="ECO:0007669"/>
    <property type="project" value="TreeGrafter"/>
</dbReference>
<dbReference type="OrthoDB" id="10260828at2759"/>
<dbReference type="STRING" id="28573.A0A0U1LZ97"/>
<feature type="transmembrane region" description="Helical" evidence="12">
    <location>
        <begin position="62"/>
        <end position="88"/>
    </location>
</feature>
<feature type="transmembrane region" description="Helical" evidence="12">
    <location>
        <begin position="227"/>
        <end position="251"/>
    </location>
</feature>
<feature type="region of interest" description="Disordered" evidence="11">
    <location>
        <begin position="371"/>
        <end position="415"/>
    </location>
</feature>
<evidence type="ECO:0000256" key="1">
    <source>
        <dbReference type="ARBA" id="ARBA00001933"/>
    </source>
</evidence>
<keyword evidence="7" id="KW-0663">Pyridoxal phosphate</keyword>
<comment type="cofactor">
    <cofactor evidence="1">
        <name>pyridoxal 5'-phosphate</name>
        <dbReference type="ChEBI" id="CHEBI:597326"/>
    </cofactor>
</comment>
<feature type="domain" description="Rhodopsin" evidence="13">
    <location>
        <begin position="46"/>
        <end position="292"/>
    </location>
</feature>
<feature type="transmembrane region" description="Helical" evidence="12">
    <location>
        <begin position="193"/>
        <end position="215"/>
    </location>
</feature>
<dbReference type="InterPro" id="IPR015421">
    <property type="entry name" value="PyrdxlP-dep_Trfase_major"/>
</dbReference>
<accession>A0A0U1LZ97</accession>
<evidence type="ECO:0000256" key="10">
    <source>
        <dbReference type="ARBA" id="ARBA00048021"/>
    </source>
</evidence>
<evidence type="ECO:0000313" key="14">
    <source>
        <dbReference type="EMBL" id="CRG88657.1"/>
    </source>
</evidence>
<keyword evidence="12" id="KW-0812">Transmembrane</keyword>
<proteinExistence type="inferred from homology"/>
<feature type="compositionally biased region" description="Polar residues" evidence="11">
    <location>
        <begin position="394"/>
        <end position="404"/>
    </location>
</feature>
<dbReference type="FunFam" id="3.40.640.10:FF:000029">
    <property type="entry name" value="4-aminobutyrate aminotransferase, mitochondrial"/>
    <property type="match status" value="1"/>
</dbReference>
<evidence type="ECO:0000256" key="7">
    <source>
        <dbReference type="ARBA" id="ARBA00022898"/>
    </source>
</evidence>
<evidence type="ECO:0000313" key="15">
    <source>
        <dbReference type="Proteomes" id="UP000054383"/>
    </source>
</evidence>
<name>A0A0U1LZ97_TALIS</name>
<keyword evidence="12" id="KW-1133">Transmembrane helix</keyword>
<evidence type="ECO:0000256" key="6">
    <source>
        <dbReference type="ARBA" id="ARBA00022679"/>
    </source>
</evidence>
<dbReference type="CDD" id="cd00610">
    <property type="entry name" value="OAT_like"/>
    <property type="match status" value="1"/>
</dbReference>
<protein>
    <recommendedName>
        <fullName evidence="4">4-aminobutyrate aminotransferase</fullName>
        <ecNumber evidence="3">2.6.1.19</ecNumber>
    </recommendedName>
    <alternativeName>
        <fullName evidence="9">GABA aminotransferase</fullName>
    </alternativeName>
    <alternativeName>
        <fullName evidence="8">Gamma-amino-N-butyrate transaminase</fullName>
    </alternativeName>
</protein>
<evidence type="ECO:0000256" key="2">
    <source>
        <dbReference type="ARBA" id="ARBA00008954"/>
    </source>
</evidence>
<keyword evidence="5 14" id="KW-0032">Aminotransferase</keyword>
<dbReference type="Pfam" id="PF20684">
    <property type="entry name" value="Fung_rhodopsin"/>
    <property type="match status" value="1"/>
</dbReference>
<dbReference type="InterPro" id="IPR049326">
    <property type="entry name" value="Rhodopsin_dom_fungi"/>
</dbReference>
<evidence type="ECO:0000256" key="8">
    <source>
        <dbReference type="ARBA" id="ARBA00030204"/>
    </source>
</evidence>
<keyword evidence="12" id="KW-0472">Membrane</keyword>
<dbReference type="GO" id="GO:0030170">
    <property type="term" value="F:pyridoxal phosphate binding"/>
    <property type="evidence" value="ECO:0007669"/>
    <property type="project" value="InterPro"/>
</dbReference>
<dbReference type="PANTHER" id="PTHR43206:SF1">
    <property type="entry name" value="4-AMINOBUTYRATE AMINOTRANSFERASE, MITOCHONDRIAL"/>
    <property type="match status" value="1"/>
</dbReference>
<gene>
    <name evidence="14" type="ORF">PISL3812_05688</name>
</gene>
<feature type="transmembrane region" description="Helical" evidence="12">
    <location>
        <begin position="29"/>
        <end position="50"/>
    </location>
</feature>
<feature type="transmembrane region" description="Helical" evidence="12">
    <location>
        <begin position="108"/>
        <end position="128"/>
    </location>
</feature>
<evidence type="ECO:0000256" key="3">
    <source>
        <dbReference type="ARBA" id="ARBA00012912"/>
    </source>
</evidence>
<dbReference type="SUPFAM" id="SSF53383">
    <property type="entry name" value="PLP-dependent transferases"/>
    <property type="match status" value="1"/>
</dbReference>
<dbReference type="Pfam" id="PF00202">
    <property type="entry name" value="Aminotran_3"/>
    <property type="match status" value="1"/>
</dbReference>
<evidence type="ECO:0000256" key="12">
    <source>
        <dbReference type="SAM" id="Phobius"/>
    </source>
</evidence>
<comment type="catalytic activity">
    <reaction evidence="10">
        <text>4-aminobutanoate + 2-oxoglutarate = succinate semialdehyde + L-glutamate</text>
        <dbReference type="Rhea" id="RHEA:23352"/>
        <dbReference type="ChEBI" id="CHEBI:16810"/>
        <dbReference type="ChEBI" id="CHEBI:29985"/>
        <dbReference type="ChEBI" id="CHEBI:57706"/>
        <dbReference type="ChEBI" id="CHEBI:59888"/>
        <dbReference type="EC" id="2.6.1.19"/>
    </reaction>
</comment>
<dbReference type="EC" id="2.6.1.19" evidence="3"/>
<evidence type="ECO:0000259" key="13">
    <source>
        <dbReference type="Pfam" id="PF20684"/>
    </source>
</evidence>
<organism evidence="14 15">
    <name type="scientific">Talaromyces islandicus</name>
    <name type="common">Penicillium islandicum</name>
    <dbReference type="NCBI Taxonomy" id="28573"/>
    <lineage>
        <taxon>Eukaryota</taxon>
        <taxon>Fungi</taxon>
        <taxon>Dikarya</taxon>
        <taxon>Ascomycota</taxon>
        <taxon>Pezizomycotina</taxon>
        <taxon>Eurotiomycetes</taxon>
        <taxon>Eurotiomycetidae</taxon>
        <taxon>Eurotiales</taxon>
        <taxon>Trichocomaceae</taxon>
        <taxon>Talaromyces</taxon>
        <taxon>Talaromyces sect. Islandici</taxon>
    </lineage>
</organism>
<dbReference type="Gene3D" id="3.90.1150.10">
    <property type="entry name" value="Aspartate Aminotransferase, domain 1"/>
    <property type="match status" value="1"/>
</dbReference>
<dbReference type="InterPro" id="IPR005814">
    <property type="entry name" value="Aminotrans_3"/>
</dbReference>
<evidence type="ECO:0000256" key="9">
    <source>
        <dbReference type="ARBA" id="ARBA00031787"/>
    </source>
</evidence>
<dbReference type="InterPro" id="IPR015422">
    <property type="entry name" value="PyrdxlP-dep_Trfase_small"/>
</dbReference>
<evidence type="ECO:0000256" key="4">
    <source>
        <dbReference type="ARBA" id="ARBA00018543"/>
    </source>
</evidence>
<dbReference type="NCBIfam" id="TIGR00699">
    <property type="entry name" value="GABAtrns_euk"/>
    <property type="match status" value="1"/>
</dbReference>
<keyword evidence="15" id="KW-1185">Reference proteome</keyword>
<evidence type="ECO:0000256" key="11">
    <source>
        <dbReference type="SAM" id="MobiDB-lite"/>
    </source>
</evidence>